<evidence type="ECO:0000256" key="2">
    <source>
        <dbReference type="ARBA" id="ARBA00008661"/>
    </source>
</evidence>
<keyword evidence="9" id="KW-0472">Membrane</keyword>
<dbReference type="AlphaFoldDB" id="A0A0R3WNH8"/>
<evidence type="ECO:0000256" key="4">
    <source>
        <dbReference type="ARBA" id="ARBA00022679"/>
    </source>
</evidence>
<evidence type="ECO:0000256" key="6">
    <source>
        <dbReference type="ARBA" id="ARBA00022968"/>
    </source>
</evidence>
<name>A0A0R3WNH8_HYDTA</name>
<evidence type="ECO:0000256" key="5">
    <source>
        <dbReference type="ARBA" id="ARBA00022692"/>
    </source>
</evidence>
<dbReference type="EMBL" id="UYWX01000943">
    <property type="protein sequence ID" value="VDM19572.1"/>
    <property type="molecule type" value="Genomic_DNA"/>
</dbReference>
<evidence type="ECO:0000256" key="7">
    <source>
        <dbReference type="ARBA" id="ARBA00022989"/>
    </source>
</evidence>
<keyword evidence="8" id="KW-0333">Golgi apparatus</keyword>
<accession>A0A0R3WNH8</accession>
<protein>
    <submittedName>
        <fullName evidence="12">snRNA-activating protein complex subunit 3</fullName>
    </submittedName>
</protein>
<comment type="subcellular location">
    <subcellularLocation>
        <location evidence="1">Golgi apparatus membrane</location>
        <topology evidence="1">Single-pass type II membrane protein</topology>
    </subcellularLocation>
</comment>
<dbReference type="Pfam" id="PF01762">
    <property type="entry name" value="Galactosyl_T"/>
    <property type="match status" value="1"/>
</dbReference>
<reference evidence="10 11" key="2">
    <citation type="submission" date="2018-11" db="EMBL/GenBank/DDBJ databases">
        <authorList>
            <consortium name="Pathogen Informatics"/>
        </authorList>
    </citation>
    <scope>NUCLEOTIDE SEQUENCE [LARGE SCALE GENOMIC DNA]</scope>
</reference>
<dbReference type="GO" id="GO:0016758">
    <property type="term" value="F:hexosyltransferase activity"/>
    <property type="evidence" value="ECO:0007669"/>
    <property type="project" value="InterPro"/>
</dbReference>
<evidence type="ECO:0000256" key="3">
    <source>
        <dbReference type="ARBA" id="ARBA00022676"/>
    </source>
</evidence>
<evidence type="ECO:0000313" key="12">
    <source>
        <dbReference type="WBParaSite" id="TTAC_0000231601-mRNA-1"/>
    </source>
</evidence>
<evidence type="ECO:0000256" key="8">
    <source>
        <dbReference type="ARBA" id="ARBA00023034"/>
    </source>
</evidence>
<evidence type="ECO:0000256" key="1">
    <source>
        <dbReference type="ARBA" id="ARBA00004323"/>
    </source>
</evidence>
<keyword evidence="7" id="KW-1133">Transmembrane helix</keyword>
<dbReference type="GO" id="GO:0000139">
    <property type="term" value="C:Golgi membrane"/>
    <property type="evidence" value="ECO:0007669"/>
    <property type="project" value="UniProtKB-SubCell"/>
</dbReference>
<sequence length="232" mass="26719">MFVMVFITQKARITNPNIRLLRVSCTACTTEEEFNWGWRLRSSGGVPLRCIPLRGTRTYSWGTKWSAVVPMVAQPRTDGGGSPFHMNGGFDPRLPERAGAIAQNWALRSSEARRHLFTEADRYCDFIIVDYIDTYINLTYKLITSRRWVSAFCRDLLMSTFCSCKVTLPMLRAIVSCVSFWLFQSCLRIVLLGMNNMIFEEYVDTAIFVTCLCGEHIDRRHSLHKLIKQPKK</sequence>
<dbReference type="STRING" id="6205.A0A0R3WNH8"/>
<organism evidence="12">
    <name type="scientific">Hydatigena taeniaeformis</name>
    <name type="common">Feline tapeworm</name>
    <name type="synonym">Taenia taeniaeformis</name>
    <dbReference type="NCBI Taxonomy" id="6205"/>
    <lineage>
        <taxon>Eukaryota</taxon>
        <taxon>Metazoa</taxon>
        <taxon>Spiralia</taxon>
        <taxon>Lophotrochozoa</taxon>
        <taxon>Platyhelminthes</taxon>
        <taxon>Cestoda</taxon>
        <taxon>Eucestoda</taxon>
        <taxon>Cyclophyllidea</taxon>
        <taxon>Taeniidae</taxon>
        <taxon>Hydatigera</taxon>
    </lineage>
</organism>
<evidence type="ECO:0000256" key="9">
    <source>
        <dbReference type="ARBA" id="ARBA00023136"/>
    </source>
</evidence>
<keyword evidence="4" id="KW-0808">Transferase</keyword>
<proteinExistence type="inferred from homology"/>
<dbReference type="WBParaSite" id="TTAC_0000231601-mRNA-1">
    <property type="protein sequence ID" value="TTAC_0000231601-mRNA-1"/>
    <property type="gene ID" value="TTAC_0000231601"/>
</dbReference>
<dbReference type="InterPro" id="IPR002659">
    <property type="entry name" value="Glyco_trans_31"/>
</dbReference>
<comment type="similarity">
    <text evidence="2">Belongs to the glycosyltransferase 31 family.</text>
</comment>
<evidence type="ECO:0000313" key="10">
    <source>
        <dbReference type="EMBL" id="VDM19572.1"/>
    </source>
</evidence>
<keyword evidence="3" id="KW-0328">Glycosyltransferase</keyword>
<reference evidence="12" key="1">
    <citation type="submission" date="2017-02" db="UniProtKB">
        <authorList>
            <consortium name="WormBaseParasite"/>
        </authorList>
    </citation>
    <scope>IDENTIFICATION</scope>
</reference>
<gene>
    <name evidence="10" type="ORF">TTAC_LOCUS2303</name>
</gene>
<dbReference type="OrthoDB" id="2139606at2759"/>
<dbReference type="Proteomes" id="UP000274429">
    <property type="component" value="Unassembled WGS sequence"/>
</dbReference>
<keyword evidence="6" id="KW-0735">Signal-anchor</keyword>
<evidence type="ECO:0000313" key="11">
    <source>
        <dbReference type="Proteomes" id="UP000274429"/>
    </source>
</evidence>
<keyword evidence="5" id="KW-0812">Transmembrane</keyword>
<keyword evidence="11" id="KW-1185">Reference proteome</keyword>